<feature type="non-terminal residue" evidence="10">
    <location>
        <position position="466"/>
    </location>
</feature>
<organism evidence="10 11">
    <name type="scientific">Cichlidogyrus casuarinus</name>
    <dbReference type="NCBI Taxonomy" id="1844966"/>
    <lineage>
        <taxon>Eukaryota</taxon>
        <taxon>Metazoa</taxon>
        <taxon>Spiralia</taxon>
        <taxon>Lophotrochozoa</taxon>
        <taxon>Platyhelminthes</taxon>
        <taxon>Monogenea</taxon>
        <taxon>Monopisthocotylea</taxon>
        <taxon>Dactylogyridea</taxon>
        <taxon>Ancyrocephalidae</taxon>
        <taxon>Cichlidogyrus</taxon>
    </lineage>
</organism>
<feature type="domain" description="C2H2-type" evidence="9">
    <location>
        <begin position="114"/>
        <end position="144"/>
    </location>
</feature>
<comment type="caution">
    <text evidence="10">The sequence shown here is derived from an EMBL/GenBank/DDBJ whole genome shotgun (WGS) entry which is preliminary data.</text>
</comment>
<dbReference type="EMBL" id="JBJKFK010004488">
    <property type="protein sequence ID" value="KAL3308951.1"/>
    <property type="molecule type" value="Genomic_DNA"/>
</dbReference>
<evidence type="ECO:0000313" key="10">
    <source>
        <dbReference type="EMBL" id="KAL3308951.1"/>
    </source>
</evidence>
<evidence type="ECO:0000256" key="6">
    <source>
        <dbReference type="ARBA" id="ARBA00023242"/>
    </source>
</evidence>
<accession>A0ABD2PR69</accession>
<dbReference type="GO" id="GO:0005634">
    <property type="term" value="C:nucleus"/>
    <property type="evidence" value="ECO:0007669"/>
    <property type="project" value="UniProtKB-SubCell"/>
</dbReference>
<evidence type="ECO:0000256" key="4">
    <source>
        <dbReference type="ARBA" id="ARBA00022771"/>
    </source>
</evidence>
<dbReference type="PROSITE" id="PS50157">
    <property type="entry name" value="ZINC_FINGER_C2H2_2"/>
    <property type="match status" value="3"/>
</dbReference>
<keyword evidence="11" id="KW-1185">Reference proteome</keyword>
<keyword evidence="2" id="KW-0479">Metal-binding</keyword>
<keyword evidence="4 7" id="KW-0863">Zinc-finger</keyword>
<reference evidence="10 11" key="1">
    <citation type="submission" date="2024-11" db="EMBL/GenBank/DDBJ databases">
        <title>Adaptive evolution of stress response genes in parasites aligns with host niche diversity.</title>
        <authorList>
            <person name="Hahn C."/>
            <person name="Resl P."/>
        </authorList>
    </citation>
    <scope>NUCLEOTIDE SEQUENCE [LARGE SCALE GENOMIC DNA]</scope>
    <source>
        <strain evidence="10">EGGRZ-B1_66</strain>
        <tissue evidence="10">Body</tissue>
    </source>
</reference>
<dbReference type="Gene3D" id="3.30.160.60">
    <property type="entry name" value="Classic Zinc Finger"/>
    <property type="match status" value="2"/>
</dbReference>
<dbReference type="Proteomes" id="UP001626550">
    <property type="component" value="Unassembled WGS sequence"/>
</dbReference>
<proteinExistence type="predicted"/>
<evidence type="ECO:0000256" key="2">
    <source>
        <dbReference type="ARBA" id="ARBA00022723"/>
    </source>
</evidence>
<dbReference type="Pfam" id="PF00096">
    <property type="entry name" value="zf-C2H2"/>
    <property type="match status" value="1"/>
</dbReference>
<name>A0ABD2PR69_9PLAT</name>
<dbReference type="InterPro" id="IPR050888">
    <property type="entry name" value="ZnF_C2H2-type_TF"/>
</dbReference>
<evidence type="ECO:0000256" key="3">
    <source>
        <dbReference type="ARBA" id="ARBA00022737"/>
    </source>
</evidence>
<evidence type="ECO:0000256" key="7">
    <source>
        <dbReference type="PROSITE-ProRule" id="PRU00042"/>
    </source>
</evidence>
<comment type="subcellular location">
    <subcellularLocation>
        <location evidence="1">Nucleus</location>
    </subcellularLocation>
</comment>
<evidence type="ECO:0000259" key="9">
    <source>
        <dbReference type="PROSITE" id="PS50157"/>
    </source>
</evidence>
<keyword evidence="5" id="KW-0862">Zinc</keyword>
<gene>
    <name evidence="10" type="ORF">Ciccas_012511</name>
</gene>
<dbReference type="PROSITE" id="PS00028">
    <property type="entry name" value="ZINC_FINGER_C2H2_1"/>
    <property type="match status" value="3"/>
</dbReference>
<feature type="region of interest" description="Disordered" evidence="8">
    <location>
        <begin position="433"/>
        <end position="466"/>
    </location>
</feature>
<evidence type="ECO:0000256" key="1">
    <source>
        <dbReference type="ARBA" id="ARBA00004123"/>
    </source>
</evidence>
<feature type="compositionally biased region" description="Low complexity" evidence="8">
    <location>
        <begin position="452"/>
        <end position="466"/>
    </location>
</feature>
<dbReference type="PANTHER" id="PTHR24406">
    <property type="entry name" value="TRANSCRIPTIONAL REPRESSOR CTCFL-RELATED"/>
    <property type="match status" value="1"/>
</dbReference>
<evidence type="ECO:0000256" key="5">
    <source>
        <dbReference type="ARBA" id="ARBA00022833"/>
    </source>
</evidence>
<feature type="domain" description="C2H2-type" evidence="9">
    <location>
        <begin position="146"/>
        <end position="176"/>
    </location>
</feature>
<dbReference type="GO" id="GO:0008270">
    <property type="term" value="F:zinc ion binding"/>
    <property type="evidence" value="ECO:0007669"/>
    <property type="project" value="UniProtKB-KW"/>
</dbReference>
<protein>
    <recommendedName>
        <fullName evidence="9">C2H2-type domain-containing protein</fullName>
    </recommendedName>
</protein>
<keyword evidence="6" id="KW-0539">Nucleus</keyword>
<dbReference type="SUPFAM" id="SSF57667">
    <property type="entry name" value="beta-beta-alpha zinc fingers"/>
    <property type="match status" value="1"/>
</dbReference>
<evidence type="ECO:0000256" key="8">
    <source>
        <dbReference type="SAM" id="MobiDB-lite"/>
    </source>
</evidence>
<feature type="domain" description="C2H2-type" evidence="9">
    <location>
        <begin position="86"/>
        <end position="113"/>
    </location>
</feature>
<dbReference type="InterPro" id="IPR013087">
    <property type="entry name" value="Znf_C2H2_type"/>
</dbReference>
<dbReference type="AlphaFoldDB" id="A0ABD2PR69"/>
<dbReference type="InterPro" id="IPR036236">
    <property type="entry name" value="Znf_C2H2_sf"/>
</dbReference>
<dbReference type="SMART" id="SM00355">
    <property type="entry name" value="ZnF_C2H2"/>
    <property type="match status" value="6"/>
</dbReference>
<sequence>MYFAATWADPMDGRLETPPTIEPSDRPTAFTSLSKSYQCDQCHFSTNYAKNLVRHVETLHKENAVDGTCEVCLMEYCCCPAGDTSYRCSECSRQFKTKMTLKHHMDLHNPRKPYVCEIESCERAFRTPKYLKNHQDEFHRLQPRLLSCPVSGCSHQFARKAQLNRHVHSSHSDGNSTAASSSSFGCAWMREGACKFQCNSREQVLLHMRVNHYLNRLHQCLFCRFCHSDQAALQNHYRLHHPQECAALTVEELFGRFSECEGEMPEPLVLEMETEMEGEEETSTISECSVSAAPVENVLPKVVALLQHWEDPGTSREEAERSRETALALLPVFATGPRLTAQIDALVEELTQKDQDYLEQRLSHSASDVDSRLIQLVEQQLTSGVTLTVPYPPRKRGRRPKMQQQLRGHLERLFQVDSVVADLIASQLVQQQQTQQQRRNCNGEVTGHRNKSVSSSDSQSQSQLPM</sequence>
<evidence type="ECO:0000313" key="11">
    <source>
        <dbReference type="Proteomes" id="UP001626550"/>
    </source>
</evidence>
<keyword evidence="3" id="KW-0677">Repeat</keyword>